<reference evidence="14" key="1">
    <citation type="submission" date="2012-09" db="EMBL/GenBank/DDBJ databases">
        <authorList>
            <person name="Martin A.A."/>
        </authorList>
    </citation>
    <scope>NUCLEOTIDE SEQUENCE</scope>
</reference>
<keyword evidence="12" id="KW-0472">Membrane</keyword>
<dbReference type="EC" id="2.7.11.1" evidence="2"/>
<evidence type="ECO:0000256" key="10">
    <source>
        <dbReference type="ARBA" id="ARBA00047899"/>
    </source>
</evidence>
<evidence type="ECO:0000256" key="8">
    <source>
        <dbReference type="ARBA" id="ARBA00022777"/>
    </source>
</evidence>
<evidence type="ECO:0000256" key="7">
    <source>
        <dbReference type="ARBA" id="ARBA00022741"/>
    </source>
</evidence>
<comment type="similarity">
    <text evidence="1">Belongs to the protein kinase superfamily. TKL Ser/Thr protein kinase family. ROCO subfamily.</text>
</comment>
<dbReference type="SMART" id="SM00220">
    <property type="entry name" value="S_TKc"/>
    <property type="match status" value="1"/>
</dbReference>
<dbReference type="Proteomes" id="UP000035642">
    <property type="component" value="Unassembled WGS sequence"/>
</dbReference>
<evidence type="ECO:0000256" key="5">
    <source>
        <dbReference type="ARBA" id="ARBA00022679"/>
    </source>
</evidence>
<evidence type="ECO:0000256" key="1">
    <source>
        <dbReference type="ARBA" id="ARBA00008171"/>
    </source>
</evidence>
<dbReference type="Gene3D" id="3.30.200.20">
    <property type="entry name" value="Phosphorylase Kinase, domain 1"/>
    <property type="match status" value="1"/>
</dbReference>
<dbReference type="WBParaSite" id="ACAC_0001254701-mRNA-1">
    <property type="protein sequence ID" value="ACAC_0001254701-mRNA-1"/>
    <property type="gene ID" value="ACAC_0001254701"/>
</dbReference>
<comment type="catalytic activity">
    <reaction evidence="11">
        <text>L-seryl-[protein] + ATP = O-phospho-L-seryl-[protein] + ADP + H(+)</text>
        <dbReference type="Rhea" id="RHEA:17989"/>
        <dbReference type="Rhea" id="RHEA-COMP:9863"/>
        <dbReference type="Rhea" id="RHEA-COMP:11604"/>
        <dbReference type="ChEBI" id="CHEBI:15378"/>
        <dbReference type="ChEBI" id="CHEBI:29999"/>
        <dbReference type="ChEBI" id="CHEBI:30616"/>
        <dbReference type="ChEBI" id="CHEBI:83421"/>
        <dbReference type="ChEBI" id="CHEBI:456216"/>
        <dbReference type="EC" id="2.7.11.1"/>
    </reaction>
</comment>
<accession>A0A0K0DLQ1</accession>
<dbReference type="GO" id="GO:0004674">
    <property type="term" value="F:protein serine/threonine kinase activity"/>
    <property type="evidence" value="ECO:0007669"/>
    <property type="project" value="UniProtKB-KW"/>
</dbReference>
<proteinExistence type="inferred from homology"/>
<organism evidence="14 15">
    <name type="scientific">Angiostrongylus cantonensis</name>
    <name type="common">Rat lungworm</name>
    <dbReference type="NCBI Taxonomy" id="6313"/>
    <lineage>
        <taxon>Eukaryota</taxon>
        <taxon>Metazoa</taxon>
        <taxon>Ecdysozoa</taxon>
        <taxon>Nematoda</taxon>
        <taxon>Chromadorea</taxon>
        <taxon>Rhabditida</taxon>
        <taxon>Rhabditina</taxon>
        <taxon>Rhabditomorpha</taxon>
        <taxon>Strongyloidea</taxon>
        <taxon>Metastrongylidae</taxon>
        <taxon>Angiostrongylus</taxon>
    </lineage>
</organism>
<dbReference type="FunFam" id="1.10.510.10:FF:001242">
    <property type="entry name" value="Leucine-rich repeat serine/threonine-protein kinase 1"/>
    <property type="match status" value="1"/>
</dbReference>
<sequence>LDGTSKTVISTEGEGSTRLLALVIDLMDTLLEDWYPALGTRFVHSSEGDLLVNRLVPCPKCAYEATVEIQSANGDTTTTWSSDAAGPQKEHLVMSRFQMKSIAFLPRSACWQVFVDIESSLIISSNQIKRGRLLGRGAFGFVFRATVKLPSGELCEVAQKMLEPVDPGPGARPTALAAYKAAADKWRRDSLEFASRAYCTSRQELNLLSRLRHPHIICLIGVCISPLSLVVELAPLGALNQLLVSHRKSGARLGLSVFRDSAVQVAKALEYLHTSHIIYRDLKSENVLAWRFPPPFSTQLDVLLKLGDYGISRTVMPSGGAKGFGGTEGFMAPEIIRFNGEEEYTHKVDCFSYGMFLYELITLKHPFEGEEHVKERLLEGSRPEVLIPSPILDLVVHCWDSLPDNRPSSSQLVGYCSAPEFTHILDVCEYEEPLPPSCVLSYHIGDDMDDPDDFEAQLWLCGKNTTVMSCTQYGWLDQKVIETPSPARFISRVRDMVWLCSEDGEVTVFASSLHKLTRLRLPSLSASIIRAPELIVSDILLIVTERQLILLRLSESNSVVLLATLDSPFSIKCAMAIIQASSRDIISNREGNNVWVTYEGGSRVFCWDVERRQICASLDIRKVMPGSETIHTLDVELAEGNFVTCIALLENSNDSQLYVGTSKGLLVVASALLMCAHIFQLQPLLACRPYGGELTSLCVVEAPRDEECNMRVRTTLSGTSSESGFGWVRDRVSETLERFRGSLAPATIQNTAVVVTIGRAYRYKFRSFFQGLVLLSLFFTAVFLIASFHRNL</sequence>
<dbReference type="PROSITE" id="PS50011">
    <property type="entry name" value="PROTEIN_KINASE_DOM"/>
    <property type="match status" value="1"/>
</dbReference>
<evidence type="ECO:0000256" key="12">
    <source>
        <dbReference type="SAM" id="Phobius"/>
    </source>
</evidence>
<dbReference type="PANTHER" id="PTHR44329:SF288">
    <property type="entry name" value="MITOGEN-ACTIVATED PROTEIN KINASE KINASE KINASE 20"/>
    <property type="match status" value="1"/>
</dbReference>
<evidence type="ECO:0000256" key="4">
    <source>
        <dbReference type="ARBA" id="ARBA00022614"/>
    </source>
</evidence>
<dbReference type="AlphaFoldDB" id="A0A0K0DLQ1"/>
<dbReference type="InterPro" id="IPR011009">
    <property type="entry name" value="Kinase-like_dom_sf"/>
</dbReference>
<evidence type="ECO:0000259" key="13">
    <source>
        <dbReference type="PROSITE" id="PS50011"/>
    </source>
</evidence>
<keyword evidence="12" id="KW-0812">Transmembrane</keyword>
<feature type="domain" description="Protein kinase" evidence="13">
    <location>
        <begin position="128"/>
        <end position="421"/>
    </location>
</feature>
<evidence type="ECO:0000256" key="6">
    <source>
        <dbReference type="ARBA" id="ARBA00022737"/>
    </source>
</evidence>
<evidence type="ECO:0000256" key="3">
    <source>
        <dbReference type="ARBA" id="ARBA00022527"/>
    </source>
</evidence>
<keyword evidence="9" id="KW-0067">ATP-binding</keyword>
<dbReference type="FunFam" id="3.30.200.20:FF:000803">
    <property type="entry name" value="Probable serine/threonine-protein kinase roco4"/>
    <property type="match status" value="1"/>
</dbReference>
<evidence type="ECO:0000256" key="2">
    <source>
        <dbReference type="ARBA" id="ARBA00012513"/>
    </source>
</evidence>
<keyword evidence="14" id="KW-1185">Reference proteome</keyword>
<keyword evidence="7" id="KW-0547">Nucleotide-binding</keyword>
<dbReference type="InterPro" id="IPR051681">
    <property type="entry name" value="Ser/Thr_Kinases-Pseudokinases"/>
</dbReference>
<dbReference type="SUPFAM" id="SSF50978">
    <property type="entry name" value="WD40 repeat-like"/>
    <property type="match status" value="1"/>
</dbReference>
<keyword evidence="4" id="KW-0433">Leucine-rich repeat</keyword>
<keyword evidence="3" id="KW-0723">Serine/threonine-protein kinase</keyword>
<dbReference type="GO" id="GO:0005737">
    <property type="term" value="C:cytoplasm"/>
    <property type="evidence" value="ECO:0007669"/>
    <property type="project" value="UniProtKB-ARBA"/>
</dbReference>
<keyword evidence="6" id="KW-0677">Repeat</keyword>
<dbReference type="Pfam" id="PF00069">
    <property type="entry name" value="Pkinase"/>
    <property type="match status" value="1"/>
</dbReference>
<dbReference type="InterPro" id="IPR036322">
    <property type="entry name" value="WD40_repeat_dom_sf"/>
</dbReference>
<name>A0A0K0DLQ1_ANGCA</name>
<reference evidence="15" key="2">
    <citation type="submission" date="2017-02" db="UniProtKB">
        <authorList>
            <consortium name="WormBaseParasite"/>
        </authorList>
    </citation>
    <scope>IDENTIFICATION</scope>
</reference>
<keyword evidence="12" id="KW-1133">Transmembrane helix</keyword>
<evidence type="ECO:0000256" key="11">
    <source>
        <dbReference type="ARBA" id="ARBA00048679"/>
    </source>
</evidence>
<dbReference type="Gene3D" id="1.10.510.10">
    <property type="entry name" value="Transferase(Phosphotransferase) domain 1"/>
    <property type="match status" value="1"/>
</dbReference>
<evidence type="ECO:0000256" key="9">
    <source>
        <dbReference type="ARBA" id="ARBA00022840"/>
    </source>
</evidence>
<keyword evidence="8" id="KW-0418">Kinase</keyword>
<protein>
    <recommendedName>
        <fullName evidence="2">non-specific serine/threonine protein kinase</fullName>
        <ecNumber evidence="2">2.7.11.1</ecNumber>
    </recommendedName>
</protein>
<comment type="catalytic activity">
    <reaction evidence="10">
        <text>L-threonyl-[protein] + ATP = O-phospho-L-threonyl-[protein] + ADP + H(+)</text>
        <dbReference type="Rhea" id="RHEA:46608"/>
        <dbReference type="Rhea" id="RHEA-COMP:11060"/>
        <dbReference type="Rhea" id="RHEA-COMP:11605"/>
        <dbReference type="ChEBI" id="CHEBI:15378"/>
        <dbReference type="ChEBI" id="CHEBI:30013"/>
        <dbReference type="ChEBI" id="CHEBI:30616"/>
        <dbReference type="ChEBI" id="CHEBI:61977"/>
        <dbReference type="ChEBI" id="CHEBI:456216"/>
        <dbReference type="EC" id="2.7.11.1"/>
    </reaction>
</comment>
<evidence type="ECO:0000313" key="15">
    <source>
        <dbReference type="WBParaSite" id="ACAC_0001254701-mRNA-1"/>
    </source>
</evidence>
<dbReference type="GO" id="GO:0005524">
    <property type="term" value="F:ATP binding"/>
    <property type="evidence" value="ECO:0007669"/>
    <property type="project" value="UniProtKB-KW"/>
</dbReference>
<dbReference type="InterPro" id="IPR000719">
    <property type="entry name" value="Prot_kinase_dom"/>
</dbReference>
<keyword evidence="5" id="KW-0808">Transferase</keyword>
<dbReference type="PANTHER" id="PTHR44329">
    <property type="entry name" value="SERINE/THREONINE-PROTEIN KINASE TNNI3K-RELATED"/>
    <property type="match status" value="1"/>
</dbReference>
<dbReference type="SUPFAM" id="SSF56112">
    <property type="entry name" value="Protein kinase-like (PK-like)"/>
    <property type="match status" value="1"/>
</dbReference>
<evidence type="ECO:0000313" key="14">
    <source>
        <dbReference type="Proteomes" id="UP000035642"/>
    </source>
</evidence>
<dbReference type="STRING" id="6313.A0A0K0DLQ1"/>
<feature type="transmembrane region" description="Helical" evidence="12">
    <location>
        <begin position="768"/>
        <end position="788"/>
    </location>
</feature>